<reference evidence="2" key="1">
    <citation type="journal article" date="2023" name="Mol. Phylogenet. Evol.">
        <title>Genome-scale phylogeny and comparative genomics of the fungal order Sordariales.</title>
        <authorList>
            <person name="Hensen N."/>
            <person name="Bonometti L."/>
            <person name="Westerberg I."/>
            <person name="Brannstrom I.O."/>
            <person name="Guillou S."/>
            <person name="Cros-Aarteil S."/>
            <person name="Calhoun S."/>
            <person name="Haridas S."/>
            <person name="Kuo A."/>
            <person name="Mondo S."/>
            <person name="Pangilinan J."/>
            <person name="Riley R."/>
            <person name="LaButti K."/>
            <person name="Andreopoulos B."/>
            <person name="Lipzen A."/>
            <person name="Chen C."/>
            <person name="Yan M."/>
            <person name="Daum C."/>
            <person name="Ng V."/>
            <person name="Clum A."/>
            <person name="Steindorff A."/>
            <person name="Ohm R.A."/>
            <person name="Martin F."/>
            <person name="Silar P."/>
            <person name="Natvig D.O."/>
            <person name="Lalanne C."/>
            <person name="Gautier V."/>
            <person name="Ament-Velasquez S.L."/>
            <person name="Kruys A."/>
            <person name="Hutchinson M.I."/>
            <person name="Powell A.J."/>
            <person name="Barry K."/>
            <person name="Miller A.N."/>
            <person name="Grigoriev I.V."/>
            <person name="Debuchy R."/>
            <person name="Gladieux P."/>
            <person name="Hiltunen Thoren M."/>
            <person name="Johannesson H."/>
        </authorList>
    </citation>
    <scope>NUCLEOTIDE SEQUENCE</scope>
    <source>
        <strain evidence="2">PSN293</strain>
    </source>
</reference>
<feature type="region of interest" description="Disordered" evidence="1">
    <location>
        <begin position="1"/>
        <end position="28"/>
    </location>
</feature>
<dbReference type="EMBL" id="MU858122">
    <property type="protein sequence ID" value="KAK4212680.1"/>
    <property type="molecule type" value="Genomic_DNA"/>
</dbReference>
<feature type="compositionally biased region" description="Low complexity" evidence="1">
    <location>
        <begin position="117"/>
        <end position="135"/>
    </location>
</feature>
<keyword evidence="3" id="KW-1185">Reference proteome</keyword>
<dbReference type="Proteomes" id="UP001301769">
    <property type="component" value="Unassembled WGS sequence"/>
</dbReference>
<accession>A0AAN7B965</accession>
<evidence type="ECO:0000313" key="2">
    <source>
        <dbReference type="EMBL" id="KAK4212680.1"/>
    </source>
</evidence>
<gene>
    <name evidence="2" type="ORF">QBC37DRAFT_374740</name>
</gene>
<comment type="caution">
    <text evidence="2">The sequence shown here is derived from an EMBL/GenBank/DDBJ whole genome shotgun (WGS) entry which is preliminary data.</text>
</comment>
<name>A0AAN7B965_9PEZI</name>
<feature type="compositionally biased region" description="Pro residues" evidence="1">
    <location>
        <begin position="86"/>
        <end position="97"/>
    </location>
</feature>
<organism evidence="2 3">
    <name type="scientific">Rhypophila decipiens</name>
    <dbReference type="NCBI Taxonomy" id="261697"/>
    <lineage>
        <taxon>Eukaryota</taxon>
        <taxon>Fungi</taxon>
        <taxon>Dikarya</taxon>
        <taxon>Ascomycota</taxon>
        <taxon>Pezizomycotina</taxon>
        <taxon>Sordariomycetes</taxon>
        <taxon>Sordariomycetidae</taxon>
        <taxon>Sordariales</taxon>
        <taxon>Naviculisporaceae</taxon>
        <taxon>Rhypophila</taxon>
    </lineage>
</organism>
<protein>
    <submittedName>
        <fullName evidence="2">Uncharacterized protein</fullName>
    </submittedName>
</protein>
<feature type="compositionally biased region" description="Basic and acidic residues" evidence="1">
    <location>
        <begin position="233"/>
        <end position="288"/>
    </location>
</feature>
<evidence type="ECO:0000313" key="3">
    <source>
        <dbReference type="Proteomes" id="UP001301769"/>
    </source>
</evidence>
<evidence type="ECO:0000256" key="1">
    <source>
        <dbReference type="SAM" id="MobiDB-lite"/>
    </source>
</evidence>
<proteinExistence type="predicted"/>
<dbReference type="AlphaFoldDB" id="A0AAN7B965"/>
<reference evidence="2" key="2">
    <citation type="submission" date="2023-05" db="EMBL/GenBank/DDBJ databases">
        <authorList>
            <consortium name="Lawrence Berkeley National Laboratory"/>
            <person name="Steindorff A."/>
            <person name="Hensen N."/>
            <person name="Bonometti L."/>
            <person name="Westerberg I."/>
            <person name="Brannstrom I.O."/>
            <person name="Guillou S."/>
            <person name="Cros-Aarteil S."/>
            <person name="Calhoun S."/>
            <person name="Haridas S."/>
            <person name="Kuo A."/>
            <person name="Mondo S."/>
            <person name="Pangilinan J."/>
            <person name="Riley R."/>
            <person name="Labutti K."/>
            <person name="Andreopoulos B."/>
            <person name="Lipzen A."/>
            <person name="Chen C."/>
            <person name="Yanf M."/>
            <person name="Daum C."/>
            <person name="Ng V."/>
            <person name="Clum A."/>
            <person name="Ohm R."/>
            <person name="Martin F."/>
            <person name="Silar P."/>
            <person name="Natvig D."/>
            <person name="Lalanne C."/>
            <person name="Gautier V."/>
            <person name="Ament-Velasquez S.L."/>
            <person name="Kruys A."/>
            <person name="Hutchinson M.I."/>
            <person name="Powell A.J."/>
            <person name="Barry K."/>
            <person name="Miller A.N."/>
            <person name="Grigoriev I.V."/>
            <person name="Debuchy R."/>
            <person name="Gladieux P."/>
            <person name="Thoren M.H."/>
            <person name="Johannesson H."/>
        </authorList>
    </citation>
    <scope>NUCLEOTIDE SEQUENCE</scope>
    <source>
        <strain evidence="2">PSN293</strain>
    </source>
</reference>
<feature type="region of interest" description="Disordered" evidence="1">
    <location>
        <begin position="79"/>
        <end position="147"/>
    </location>
</feature>
<feature type="region of interest" description="Disordered" evidence="1">
    <location>
        <begin position="233"/>
        <end position="299"/>
    </location>
</feature>
<sequence length="415" mass="45857">MRGGTSGNDEGYRRQHQPESSSFLLSRRSLRFSVAGVRDPSNRYSTRLPSLPQAYYNHDREDEYLPDPPIRRQDICTTFGEHRQRGPPPLSPGPPTPLRRSDSMRSSRSAPVTSTIAAAEVPRSPRASSSRHSAVLPNLYPQRGTKCGDPRLHKIALSLKFKEQPKQSAAVDISDEPGAMRVKGPPADHMPEPEIPHPDSDMDALLFHLRQSGLVLPEDFDILSALALPRSTDRYGDHPRLEKYKKIGGDRERRGQEQSYQRERKDEGLFQIKAESDLPDHHSSDKKTNTLVSSPSNPVAAETEVLKKTNDWPNNSIDSGMSTDCDVGLRGGGGEGTTNVSSWTRSTMASMSVLALSASAGVLGYHTPFLVQSGVLYLREFTMLHGSILRIFYMYESMHVLCAPVLARVGVGFGV</sequence>